<gene>
    <name evidence="2" type="ORF">MNBD_NITROSPIRAE03-222</name>
</gene>
<keyword evidence="1" id="KW-0812">Transmembrane</keyword>
<dbReference type="AlphaFoldDB" id="A0A3B1D6I4"/>
<dbReference type="InterPro" id="IPR037185">
    <property type="entry name" value="EmrE-like"/>
</dbReference>
<proteinExistence type="predicted"/>
<dbReference type="EMBL" id="UOGI01000119">
    <property type="protein sequence ID" value="VAX31744.1"/>
    <property type="molecule type" value="Genomic_DNA"/>
</dbReference>
<accession>A0A3B1D6I4</accession>
<feature type="non-terminal residue" evidence="2">
    <location>
        <position position="1"/>
    </location>
</feature>
<organism evidence="2">
    <name type="scientific">hydrothermal vent metagenome</name>
    <dbReference type="NCBI Taxonomy" id="652676"/>
    <lineage>
        <taxon>unclassified sequences</taxon>
        <taxon>metagenomes</taxon>
        <taxon>ecological metagenomes</taxon>
    </lineage>
</organism>
<dbReference type="SUPFAM" id="SSF103481">
    <property type="entry name" value="Multidrug resistance efflux transporter EmrE"/>
    <property type="match status" value="1"/>
</dbReference>
<feature type="transmembrane region" description="Helical" evidence="1">
    <location>
        <begin position="21"/>
        <end position="39"/>
    </location>
</feature>
<name>A0A3B1D6I4_9ZZZZ</name>
<protein>
    <submittedName>
        <fullName evidence="2">Uncharacterized protein</fullName>
    </submittedName>
</protein>
<evidence type="ECO:0000313" key="2">
    <source>
        <dbReference type="EMBL" id="VAX31744.1"/>
    </source>
</evidence>
<evidence type="ECO:0000256" key="1">
    <source>
        <dbReference type="SAM" id="Phobius"/>
    </source>
</evidence>
<keyword evidence="1" id="KW-0472">Membrane</keyword>
<keyword evidence="1" id="KW-1133">Transmembrane helix</keyword>
<dbReference type="Gene3D" id="1.10.3730.20">
    <property type="match status" value="1"/>
</dbReference>
<sequence>GIAIAGSNVVGILLFEEPYRFLQLFYICLILFGVAGLQLSSMR</sequence>
<reference evidence="2" key="1">
    <citation type="submission" date="2018-06" db="EMBL/GenBank/DDBJ databases">
        <authorList>
            <person name="Zhirakovskaya E."/>
        </authorList>
    </citation>
    <scope>NUCLEOTIDE SEQUENCE</scope>
</reference>